<keyword evidence="3" id="KW-1185">Reference proteome</keyword>
<evidence type="ECO:0000256" key="1">
    <source>
        <dbReference type="SAM" id="MobiDB-lite"/>
    </source>
</evidence>
<reference evidence="2 3" key="1">
    <citation type="submission" date="2024-04" db="EMBL/GenBank/DDBJ databases">
        <title>Phyllosticta paracitricarpa is synonymous to the EU quarantine fungus P. citricarpa based on phylogenomic analyses.</title>
        <authorList>
            <consortium name="Lawrence Berkeley National Laboratory"/>
            <person name="Van ingen-buijs V.A."/>
            <person name="Van westerhoven A.C."/>
            <person name="Haridas S."/>
            <person name="Skiadas P."/>
            <person name="Martin F."/>
            <person name="Groenewald J.Z."/>
            <person name="Crous P.W."/>
            <person name="Seidl M.F."/>
        </authorList>
    </citation>
    <scope>NUCLEOTIDE SEQUENCE [LARGE SCALE GENOMIC DNA]</scope>
    <source>
        <strain evidence="2 3">CPC 17464</strain>
    </source>
</reference>
<dbReference type="GeneID" id="92027357"/>
<evidence type="ECO:0000313" key="3">
    <source>
        <dbReference type="Proteomes" id="UP001360953"/>
    </source>
</evidence>
<dbReference type="EMBL" id="JBBPEH010000002">
    <property type="protein sequence ID" value="KAK7542215.1"/>
    <property type="molecule type" value="Genomic_DNA"/>
</dbReference>
<name>A0ABR1M3P2_9PEZI</name>
<dbReference type="RefSeq" id="XP_066658508.1">
    <property type="nucleotide sequence ID" value="XM_066794451.1"/>
</dbReference>
<dbReference type="Proteomes" id="UP001360953">
    <property type="component" value="Unassembled WGS sequence"/>
</dbReference>
<comment type="caution">
    <text evidence="2">The sequence shown here is derived from an EMBL/GenBank/DDBJ whole genome shotgun (WGS) entry which is preliminary data.</text>
</comment>
<evidence type="ECO:0000313" key="2">
    <source>
        <dbReference type="EMBL" id="KAK7542215.1"/>
    </source>
</evidence>
<sequence>MPRLSDRTKRVRRHDGTGLDWSWRQKEPAEVRAVAGRKTCVPGPKSDSEMCSPGLKEVKVAQDHQRCEHSGSDDESQALVPSTLKSSPARHVIQLRTTPNVSTTKASSRLVPHLHITTTPQAGGQTRLAPCTSPAIHTTSQDRKQTRVNSLLTAHACMYACTSRSHSQACPFAFAHADKTRAPRSSLGLSGWRARHCGVVVACLTHIF</sequence>
<gene>
    <name evidence="2" type="ORF">J3D65DRAFT_206251</name>
</gene>
<proteinExistence type="predicted"/>
<accession>A0ABR1M3P2</accession>
<feature type="region of interest" description="Disordered" evidence="1">
    <location>
        <begin position="1"/>
        <end position="20"/>
    </location>
</feature>
<organism evidence="2 3">
    <name type="scientific">Phyllosticta citribraziliensis</name>
    <dbReference type="NCBI Taxonomy" id="989973"/>
    <lineage>
        <taxon>Eukaryota</taxon>
        <taxon>Fungi</taxon>
        <taxon>Dikarya</taxon>
        <taxon>Ascomycota</taxon>
        <taxon>Pezizomycotina</taxon>
        <taxon>Dothideomycetes</taxon>
        <taxon>Dothideomycetes incertae sedis</taxon>
        <taxon>Botryosphaeriales</taxon>
        <taxon>Phyllostictaceae</taxon>
        <taxon>Phyllosticta</taxon>
    </lineage>
</organism>
<protein>
    <submittedName>
        <fullName evidence="2">Uncharacterized protein</fullName>
    </submittedName>
</protein>